<accession>A0A9D1YGE6</accession>
<dbReference type="AlphaFoldDB" id="A0A9D1YGE6"/>
<dbReference type="Pfam" id="PF26351">
    <property type="entry name" value="DUF8091"/>
    <property type="match status" value="1"/>
</dbReference>
<organism evidence="2 3">
    <name type="scientific">Candidatus Acutalibacter pullistercoris</name>
    <dbReference type="NCBI Taxonomy" id="2838418"/>
    <lineage>
        <taxon>Bacteria</taxon>
        <taxon>Bacillati</taxon>
        <taxon>Bacillota</taxon>
        <taxon>Clostridia</taxon>
        <taxon>Eubacteriales</taxon>
        <taxon>Acutalibacteraceae</taxon>
        <taxon>Acutalibacter</taxon>
    </lineage>
</organism>
<evidence type="ECO:0000259" key="1">
    <source>
        <dbReference type="Pfam" id="PF26351"/>
    </source>
</evidence>
<gene>
    <name evidence="2" type="ORF">H9838_06340</name>
</gene>
<dbReference type="EMBL" id="DXDU01000106">
    <property type="protein sequence ID" value="HIY26778.1"/>
    <property type="molecule type" value="Genomic_DNA"/>
</dbReference>
<sequence length="251" mass="28124">MDRERFQALCREALAGERRREGIGTLGEKILHAVLKAYFAGPGDGLEVPVGPFVADVQGPEGVVEIQTGNFRRLREKLPLFLSLGPVTVVYPVAAKKWLVWLEEDGTLTPRRKSPKAAGPWQVLPELYDIRDLLLAPGLRLCVALLELEEYRLKNGWGNGGKRGSTRQERLPLDLLEEVWAHSPKEWGRLLPRELPREFTAKDFSKLTKLSPKKTYFALGTLQAVEAVARLGKRGNAYVYERAPATGEKED</sequence>
<protein>
    <recommendedName>
        <fullName evidence="1">DUF8091 domain-containing protein</fullName>
    </recommendedName>
</protein>
<name>A0A9D1YGE6_9FIRM</name>
<dbReference type="Proteomes" id="UP000823915">
    <property type="component" value="Unassembled WGS sequence"/>
</dbReference>
<proteinExistence type="predicted"/>
<comment type="caution">
    <text evidence="2">The sequence shown here is derived from an EMBL/GenBank/DDBJ whole genome shotgun (WGS) entry which is preliminary data.</text>
</comment>
<evidence type="ECO:0000313" key="3">
    <source>
        <dbReference type="Proteomes" id="UP000823915"/>
    </source>
</evidence>
<dbReference type="InterPro" id="IPR058404">
    <property type="entry name" value="DUF8091"/>
</dbReference>
<evidence type="ECO:0000313" key="2">
    <source>
        <dbReference type="EMBL" id="HIY26778.1"/>
    </source>
</evidence>
<feature type="domain" description="DUF8091" evidence="1">
    <location>
        <begin position="30"/>
        <end position="179"/>
    </location>
</feature>
<reference evidence="2" key="1">
    <citation type="journal article" date="2021" name="PeerJ">
        <title>Extensive microbial diversity within the chicken gut microbiome revealed by metagenomics and culture.</title>
        <authorList>
            <person name="Gilroy R."/>
            <person name="Ravi A."/>
            <person name="Getino M."/>
            <person name="Pursley I."/>
            <person name="Horton D.L."/>
            <person name="Alikhan N.F."/>
            <person name="Baker D."/>
            <person name="Gharbi K."/>
            <person name="Hall N."/>
            <person name="Watson M."/>
            <person name="Adriaenssens E.M."/>
            <person name="Foster-Nyarko E."/>
            <person name="Jarju S."/>
            <person name="Secka A."/>
            <person name="Antonio M."/>
            <person name="Oren A."/>
            <person name="Chaudhuri R.R."/>
            <person name="La Ragione R."/>
            <person name="Hildebrand F."/>
            <person name="Pallen M.J."/>
        </authorList>
    </citation>
    <scope>NUCLEOTIDE SEQUENCE</scope>
    <source>
        <strain evidence="2">1282</strain>
    </source>
</reference>
<reference evidence="2" key="2">
    <citation type="submission" date="2021-04" db="EMBL/GenBank/DDBJ databases">
        <authorList>
            <person name="Gilroy R."/>
        </authorList>
    </citation>
    <scope>NUCLEOTIDE SEQUENCE</scope>
    <source>
        <strain evidence="2">1282</strain>
    </source>
</reference>